<feature type="compositionally biased region" description="Basic and acidic residues" evidence="4">
    <location>
        <begin position="96"/>
        <end position="111"/>
    </location>
</feature>
<dbReference type="Gene3D" id="2.40.50.140">
    <property type="entry name" value="Nucleic acid-binding proteins"/>
    <property type="match status" value="1"/>
</dbReference>
<proteinExistence type="inferred from homology"/>
<dbReference type="InterPro" id="IPR012340">
    <property type="entry name" value="NA-bd_OB-fold"/>
</dbReference>
<comment type="similarity">
    <text evidence="2">Belongs to the eukaryotic RPB8 RNA polymerase subunit family.</text>
</comment>
<feature type="region of interest" description="Disordered" evidence="4">
    <location>
        <begin position="91"/>
        <end position="111"/>
    </location>
</feature>
<keyword evidence="6" id="KW-1185">Reference proteome</keyword>
<dbReference type="SMART" id="SM00658">
    <property type="entry name" value="RPOL8c"/>
    <property type="match status" value="1"/>
</dbReference>
<dbReference type="AlphaFoldDB" id="A0A2T6ZPW2"/>
<organism evidence="5 6">
    <name type="scientific">Tuber borchii</name>
    <name type="common">White truffle</name>
    <dbReference type="NCBI Taxonomy" id="42251"/>
    <lineage>
        <taxon>Eukaryota</taxon>
        <taxon>Fungi</taxon>
        <taxon>Dikarya</taxon>
        <taxon>Ascomycota</taxon>
        <taxon>Pezizomycotina</taxon>
        <taxon>Pezizomycetes</taxon>
        <taxon>Pezizales</taxon>
        <taxon>Tuberaceae</taxon>
        <taxon>Tuber</taxon>
    </lineage>
</organism>
<dbReference type="Pfam" id="PF03870">
    <property type="entry name" value="RNA_pol_Rpb8"/>
    <property type="match status" value="1"/>
</dbReference>
<accession>A0A2T6ZPW2</accession>
<comment type="caution">
    <text evidence="5">The sequence shown here is derived from an EMBL/GenBank/DDBJ whole genome shotgun (WGS) entry which is preliminary data.</text>
</comment>
<dbReference type="GO" id="GO:0005665">
    <property type="term" value="C:RNA polymerase II, core complex"/>
    <property type="evidence" value="ECO:0007669"/>
    <property type="project" value="TreeGrafter"/>
</dbReference>
<evidence type="ECO:0008006" key="7">
    <source>
        <dbReference type="Google" id="ProtNLM"/>
    </source>
</evidence>
<dbReference type="GO" id="GO:0005666">
    <property type="term" value="C:RNA polymerase III complex"/>
    <property type="evidence" value="ECO:0007669"/>
    <property type="project" value="TreeGrafter"/>
</dbReference>
<dbReference type="InterPro" id="IPR005570">
    <property type="entry name" value="RPABC3"/>
</dbReference>
<dbReference type="GO" id="GO:0005736">
    <property type="term" value="C:RNA polymerase I complex"/>
    <property type="evidence" value="ECO:0007669"/>
    <property type="project" value="TreeGrafter"/>
</dbReference>
<evidence type="ECO:0000256" key="3">
    <source>
        <dbReference type="ARBA" id="ARBA00023242"/>
    </source>
</evidence>
<evidence type="ECO:0000313" key="5">
    <source>
        <dbReference type="EMBL" id="PUU77523.1"/>
    </source>
</evidence>
<dbReference type="FunFam" id="2.40.50.140:FF:000191">
    <property type="entry name" value="DNA-directed RNA polymerases I, II, and III subunit RPABC3"/>
    <property type="match status" value="1"/>
</dbReference>
<reference evidence="5 6" key="1">
    <citation type="submission" date="2017-04" db="EMBL/GenBank/DDBJ databases">
        <title>Draft genome sequence of Tuber borchii Vittad., a whitish edible truffle.</title>
        <authorList>
            <consortium name="DOE Joint Genome Institute"/>
            <person name="Murat C."/>
            <person name="Kuo A."/>
            <person name="Barry K.W."/>
            <person name="Clum A."/>
            <person name="Dockter R.B."/>
            <person name="Fauchery L."/>
            <person name="Iotti M."/>
            <person name="Kohler A."/>
            <person name="Labutti K."/>
            <person name="Lindquist E.A."/>
            <person name="Lipzen A."/>
            <person name="Ohm R.A."/>
            <person name="Wang M."/>
            <person name="Grigoriev I.V."/>
            <person name="Zambonelli A."/>
            <person name="Martin F.M."/>
        </authorList>
    </citation>
    <scope>NUCLEOTIDE SEQUENCE [LARGE SCALE GENOMIC DNA]</scope>
    <source>
        <strain evidence="5 6">Tbo3840</strain>
    </source>
</reference>
<gene>
    <name evidence="5" type="ORF">B9Z19DRAFT_1193958</name>
</gene>
<keyword evidence="3" id="KW-0539">Nucleus</keyword>
<evidence type="ECO:0000256" key="1">
    <source>
        <dbReference type="ARBA" id="ARBA00004123"/>
    </source>
</evidence>
<dbReference type="STRING" id="42251.A0A2T6ZPW2"/>
<dbReference type="GO" id="GO:0006351">
    <property type="term" value="P:DNA-templated transcription"/>
    <property type="evidence" value="ECO:0007669"/>
    <property type="project" value="InterPro"/>
</dbReference>
<dbReference type="GO" id="GO:0003899">
    <property type="term" value="F:DNA-directed RNA polymerase activity"/>
    <property type="evidence" value="ECO:0007669"/>
    <property type="project" value="InterPro"/>
</dbReference>
<evidence type="ECO:0000313" key="6">
    <source>
        <dbReference type="Proteomes" id="UP000244722"/>
    </source>
</evidence>
<sequence>MPEPFLPCNLPVAPPSEPLQTFAGLPGSTNTMSEPILFDSTFTITAFDQHKYDRVARISGEREDLKFSLDIHVELYPVAVGETVQLSLASTLSPDGAKEDPAESKTGWKENKAAEPSLADTYDYVCHGKVYRFEEGNGEFIKAYASFGGLLLFLEGPHKKLSSMRHEYVYLLMKK</sequence>
<dbReference type="OrthoDB" id="20018at2759"/>
<dbReference type="SUPFAM" id="SSF50249">
    <property type="entry name" value="Nucleic acid-binding proteins"/>
    <property type="match status" value="1"/>
</dbReference>
<dbReference type="EMBL" id="NESQ01000150">
    <property type="protein sequence ID" value="PUU77523.1"/>
    <property type="molecule type" value="Genomic_DNA"/>
</dbReference>
<protein>
    <recommendedName>
        <fullName evidence="7">DNA-directed RNA polymerases I, II, and III subunit RPABC3</fullName>
    </recommendedName>
</protein>
<evidence type="ECO:0000256" key="4">
    <source>
        <dbReference type="SAM" id="MobiDB-lite"/>
    </source>
</evidence>
<dbReference type="Proteomes" id="UP000244722">
    <property type="component" value="Unassembled WGS sequence"/>
</dbReference>
<dbReference type="PIRSF" id="PIRSF000779">
    <property type="entry name" value="RNA_pol_Rpb8"/>
    <property type="match status" value="1"/>
</dbReference>
<dbReference type="PANTHER" id="PTHR10917">
    <property type="entry name" value="DNA-DIRECTED RNA POLYMERASES I, II, AND III SUBUNIT RPABC3"/>
    <property type="match status" value="1"/>
</dbReference>
<comment type="subcellular location">
    <subcellularLocation>
        <location evidence="1">Nucleus</location>
    </subcellularLocation>
</comment>
<name>A0A2T6ZPW2_TUBBO</name>
<evidence type="ECO:0000256" key="2">
    <source>
        <dbReference type="ARBA" id="ARBA00008912"/>
    </source>
</evidence>
<dbReference type="PANTHER" id="PTHR10917:SF0">
    <property type="entry name" value="DNA-DIRECTED RNA POLYMERASES I, II, AND III SUBUNIT RPABC3"/>
    <property type="match status" value="1"/>
</dbReference>